<dbReference type="NCBIfam" id="TIGR01587">
    <property type="entry name" value="cas3_core"/>
    <property type="match status" value="1"/>
</dbReference>
<feature type="domain" description="Helicase ATP-binding" evidence="10">
    <location>
        <begin position="318"/>
        <end position="516"/>
    </location>
</feature>
<evidence type="ECO:0000313" key="14">
    <source>
        <dbReference type="Proteomes" id="UP000563151"/>
    </source>
</evidence>
<dbReference type="CDD" id="cd17930">
    <property type="entry name" value="DEXHc_cas3"/>
    <property type="match status" value="1"/>
</dbReference>
<dbReference type="GO" id="GO:0004386">
    <property type="term" value="F:helicase activity"/>
    <property type="evidence" value="ECO:0007669"/>
    <property type="project" value="UniProtKB-KW"/>
</dbReference>
<protein>
    <submittedName>
        <fullName evidence="13">CRISPR-associated helicase Cas3</fullName>
    </submittedName>
</protein>
<dbReference type="InterPro" id="IPR027417">
    <property type="entry name" value="P-loop_NTPase"/>
</dbReference>
<dbReference type="Gene3D" id="3.40.50.300">
    <property type="entry name" value="P-loop containing nucleotide triphosphate hydrolases"/>
    <property type="match status" value="2"/>
</dbReference>
<dbReference type="GO" id="GO:0016787">
    <property type="term" value="F:hydrolase activity"/>
    <property type="evidence" value="ECO:0007669"/>
    <property type="project" value="UniProtKB-KW"/>
</dbReference>
<dbReference type="InterPro" id="IPR006474">
    <property type="entry name" value="Helicase_Cas3_CRISPR-ass_core"/>
</dbReference>
<sequence>MYFDYCREINICDYINNKYSIYAHTKETKNEKLQDHINLCIKYFFKIINEKHLNEVFEKLELEFLNNFSLEGRKLFREMILNTITLHDIGKVNPYFQKSRLNNDLNIKEAEKYNNSHHSILSSIVYIDIYFPKIKTFESKEKYLLLDFMMMNAYIISRHHGNLISWHDFKEKFSLDGEGEKLIDKDGQRVLFEKTLNKKIDIKIKTINKIFEIIEEKCIERYKQEQLIYRYIYERLMLSILVACDFYSTSEFMEDVEINDIGIINDIDEFYDVFKEGQIYKLIRKYEEKEYGGNKDFSHIKDINILRNEMFLDAETTLEKNLESNIFYLEAPTGSGKSNVATNLSFKLLQEDKTKNKIFYVYPFNTLVEQNINTLEKVFEKEDNILNKIAVINSIEPIKVDKEISKNEDMNLEYYKKALLNREFLNYPMILTTHVTIFKYLFGTAKEELFPLHQLANSVVVLDEIQSYKNLIWGEIITFLSCYAKLLNIKIIIMSATLPNLDKLSISKADTIKLIQNREKYFENPIFKNRVKVDYSLLESENITDDLYEHVKKQSYSDKKILLEFISKNSAYNFYNKLKEDEEIFCDVELMSGDDNIGERDRIIKKVKSINSIILVATQVVEAGVDIDMDIGYKNISMLDSEEQFLGRINRSCKKDECTVYFFKVDDAENIYKGDIRRNKDITLENESIREVLKEKNFNKFYDLVIERLQNITNGFNELNIENFFYKDVKELEFKKVEDRLRLISQQESKISVYLSSNIIVKGEELNGENLWYEYRKLLIDKKMDYSKRRVKLSEIRSKMNNFIYEIKWSYDFPYNDRLGDLYFIEDGYKYFKEGKLDKEKFITGIGDFI</sequence>
<evidence type="ECO:0000256" key="4">
    <source>
        <dbReference type="ARBA" id="ARBA00022723"/>
    </source>
</evidence>
<dbReference type="NCBIfam" id="TIGR01596">
    <property type="entry name" value="cas3_HD"/>
    <property type="match status" value="1"/>
</dbReference>
<keyword evidence="4" id="KW-0479">Metal-binding</keyword>
<dbReference type="RefSeq" id="WP_173680084.1">
    <property type="nucleotide sequence ID" value="NZ_JAAZWO010000018.1"/>
</dbReference>
<dbReference type="PROSITE" id="PS51194">
    <property type="entry name" value="HELICASE_CTER"/>
    <property type="match status" value="1"/>
</dbReference>
<dbReference type="PROSITE" id="PS51192">
    <property type="entry name" value="HELICASE_ATP_BIND_1"/>
    <property type="match status" value="1"/>
</dbReference>
<evidence type="ECO:0000259" key="11">
    <source>
        <dbReference type="PROSITE" id="PS51194"/>
    </source>
</evidence>
<dbReference type="Pfam" id="PF22590">
    <property type="entry name" value="Cas3-like_C_2"/>
    <property type="match status" value="1"/>
</dbReference>
<dbReference type="SUPFAM" id="SSF52540">
    <property type="entry name" value="P-loop containing nucleoside triphosphate hydrolases"/>
    <property type="match status" value="1"/>
</dbReference>
<dbReference type="AlphaFoldDB" id="A0A923E992"/>
<evidence type="ECO:0000256" key="2">
    <source>
        <dbReference type="ARBA" id="ARBA00009046"/>
    </source>
</evidence>
<evidence type="ECO:0000256" key="3">
    <source>
        <dbReference type="ARBA" id="ARBA00022722"/>
    </source>
</evidence>
<keyword evidence="8" id="KW-0067">ATP-binding</keyword>
<name>A0A923E992_CLOTT</name>
<dbReference type="SMART" id="SM00490">
    <property type="entry name" value="HELICc"/>
    <property type="match status" value="1"/>
</dbReference>
<dbReference type="InterPro" id="IPR054712">
    <property type="entry name" value="Cas3-like_dom"/>
</dbReference>
<evidence type="ECO:0000256" key="9">
    <source>
        <dbReference type="ARBA" id="ARBA00023118"/>
    </source>
</evidence>
<dbReference type="GO" id="GO:0046872">
    <property type="term" value="F:metal ion binding"/>
    <property type="evidence" value="ECO:0007669"/>
    <property type="project" value="UniProtKB-KW"/>
</dbReference>
<evidence type="ECO:0000256" key="6">
    <source>
        <dbReference type="ARBA" id="ARBA00022801"/>
    </source>
</evidence>
<evidence type="ECO:0000256" key="7">
    <source>
        <dbReference type="ARBA" id="ARBA00022806"/>
    </source>
</evidence>
<dbReference type="PROSITE" id="PS51643">
    <property type="entry name" value="HD_CAS3"/>
    <property type="match status" value="1"/>
</dbReference>
<dbReference type="CDD" id="cd09641">
    <property type="entry name" value="Cas3''_I"/>
    <property type="match status" value="1"/>
</dbReference>
<evidence type="ECO:0000259" key="10">
    <source>
        <dbReference type="PROSITE" id="PS51192"/>
    </source>
</evidence>
<dbReference type="Gene3D" id="1.10.3210.30">
    <property type="match status" value="1"/>
</dbReference>
<dbReference type="InterPro" id="IPR001650">
    <property type="entry name" value="Helicase_C-like"/>
</dbReference>
<gene>
    <name evidence="13" type="primary">cas3</name>
    <name evidence="13" type="ORF">HGG79_13710</name>
</gene>
<evidence type="ECO:0000259" key="12">
    <source>
        <dbReference type="PROSITE" id="PS51643"/>
    </source>
</evidence>
<keyword evidence="7" id="KW-0347">Helicase</keyword>
<evidence type="ECO:0000256" key="1">
    <source>
        <dbReference type="ARBA" id="ARBA00006847"/>
    </source>
</evidence>
<feature type="domain" description="HD Cas3-type" evidence="12">
    <location>
        <begin position="26"/>
        <end position="247"/>
    </location>
</feature>
<evidence type="ECO:0000313" key="13">
    <source>
        <dbReference type="EMBL" id="MBC2398820.1"/>
    </source>
</evidence>
<proteinExistence type="inferred from homology"/>
<dbReference type="Pfam" id="PF00270">
    <property type="entry name" value="DEAD"/>
    <property type="match status" value="1"/>
</dbReference>
<dbReference type="GO" id="GO:0051607">
    <property type="term" value="P:defense response to virus"/>
    <property type="evidence" value="ECO:0007669"/>
    <property type="project" value="UniProtKB-KW"/>
</dbReference>
<dbReference type="GO" id="GO:0004518">
    <property type="term" value="F:nuclease activity"/>
    <property type="evidence" value="ECO:0007669"/>
    <property type="project" value="UniProtKB-KW"/>
</dbReference>
<reference evidence="13 14" key="1">
    <citation type="submission" date="2020-04" db="EMBL/GenBank/DDBJ databases">
        <title>Genomic insights into acetone-butanol-ethanol (ABE) fermentation by sequencing solventogenic clostridia strains.</title>
        <authorList>
            <person name="Brown S."/>
        </authorList>
    </citation>
    <scope>NUCLEOTIDE SEQUENCE [LARGE SCALE GENOMIC DNA]</scope>
    <source>
        <strain evidence="13 14">DJ011</strain>
    </source>
</reference>
<organism evidence="13 14">
    <name type="scientific">Clostridium tetanomorphum</name>
    <dbReference type="NCBI Taxonomy" id="1553"/>
    <lineage>
        <taxon>Bacteria</taxon>
        <taxon>Bacillati</taxon>
        <taxon>Bacillota</taxon>
        <taxon>Clostridia</taxon>
        <taxon>Eubacteriales</taxon>
        <taxon>Clostridiaceae</taxon>
        <taxon>Clostridium</taxon>
    </lineage>
</organism>
<dbReference type="InterPro" id="IPR006483">
    <property type="entry name" value="CRISPR-assoc_Cas3_HD"/>
</dbReference>
<evidence type="ECO:0000256" key="8">
    <source>
        <dbReference type="ARBA" id="ARBA00022840"/>
    </source>
</evidence>
<comment type="similarity">
    <text evidence="1">In the N-terminal section; belongs to the CRISPR-associated nuclease Cas3-HD family.</text>
</comment>
<dbReference type="InterPro" id="IPR038257">
    <property type="entry name" value="CRISPR-assoc_Cas3_HD_sf"/>
</dbReference>
<keyword evidence="6" id="KW-0378">Hydrolase</keyword>
<dbReference type="EMBL" id="JAAZWO010000018">
    <property type="protein sequence ID" value="MBC2398820.1"/>
    <property type="molecule type" value="Genomic_DNA"/>
</dbReference>
<dbReference type="SMART" id="SM00487">
    <property type="entry name" value="DEXDc"/>
    <property type="match status" value="1"/>
</dbReference>
<dbReference type="InterPro" id="IPR011545">
    <property type="entry name" value="DEAD/DEAH_box_helicase_dom"/>
</dbReference>
<comment type="similarity">
    <text evidence="2">In the central section; belongs to the CRISPR-associated helicase Cas3 family.</text>
</comment>
<keyword evidence="5" id="KW-0547">Nucleotide-binding</keyword>
<keyword evidence="9" id="KW-0051">Antiviral defense</keyword>
<comment type="caution">
    <text evidence="13">The sequence shown here is derived from an EMBL/GenBank/DDBJ whole genome shotgun (WGS) entry which is preliminary data.</text>
</comment>
<evidence type="ECO:0000256" key="5">
    <source>
        <dbReference type="ARBA" id="ARBA00022741"/>
    </source>
</evidence>
<keyword evidence="3" id="KW-0540">Nuclease</keyword>
<dbReference type="InterPro" id="IPR014001">
    <property type="entry name" value="Helicase_ATP-bd"/>
</dbReference>
<dbReference type="Proteomes" id="UP000563151">
    <property type="component" value="Unassembled WGS sequence"/>
</dbReference>
<accession>A0A923E992</accession>
<dbReference type="GO" id="GO:0005524">
    <property type="term" value="F:ATP binding"/>
    <property type="evidence" value="ECO:0007669"/>
    <property type="project" value="UniProtKB-KW"/>
</dbReference>
<dbReference type="GO" id="GO:0003676">
    <property type="term" value="F:nucleic acid binding"/>
    <property type="evidence" value="ECO:0007669"/>
    <property type="project" value="InterPro"/>
</dbReference>
<feature type="domain" description="Helicase C-terminal" evidence="11">
    <location>
        <begin position="543"/>
        <end position="713"/>
    </location>
</feature>
<keyword evidence="14" id="KW-1185">Reference proteome</keyword>